<accession>A0A918MH91</accession>
<evidence type="ECO:0000259" key="3">
    <source>
        <dbReference type="Pfam" id="PF03372"/>
    </source>
</evidence>
<dbReference type="SUPFAM" id="SSF56219">
    <property type="entry name" value="DNase I-like"/>
    <property type="match status" value="1"/>
</dbReference>
<keyword evidence="2" id="KW-1133">Transmembrane helix</keyword>
<dbReference type="Pfam" id="PF03372">
    <property type="entry name" value="Exo_endo_phos"/>
    <property type="match status" value="1"/>
</dbReference>
<feature type="compositionally biased region" description="Basic and acidic residues" evidence="1">
    <location>
        <begin position="296"/>
        <end position="308"/>
    </location>
</feature>
<keyword evidence="4" id="KW-0540">Nuclease</keyword>
<proteinExistence type="predicted"/>
<dbReference type="GO" id="GO:0004519">
    <property type="term" value="F:endonuclease activity"/>
    <property type="evidence" value="ECO:0007669"/>
    <property type="project" value="UniProtKB-KW"/>
</dbReference>
<dbReference type="Gene3D" id="3.60.10.10">
    <property type="entry name" value="Endonuclease/exonuclease/phosphatase"/>
    <property type="match status" value="1"/>
</dbReference>
<feature type="domain" description="Endonuclease/exonuclease/phosphatase" evidence="3">
    <location>
        <begin position="57"/>
        <end position="263"/>
    </location>
</feature>
<reference evidence="4" key="1">
    <citation type="journal article" date="2014" name="Int. J. Syst. Evol. Microbiol.">
        <title>Complete genome sequence of Corynebacterium casei LMG S-19264T (=DSM 44701T), isolated from a smear-ripened cheese.</title>
        <authorList>
            <consortium name="US DOE Joint Genome Institute (JGI-PGF)"/>
            <person name="Walter F."/>
            <person name="Albersmeier A."/>
            <person name="Kalinowski J."/>
            <person name="Ruckert C."/>
        </authorList>
    </citation>
    <scope>NUCLEOTIDE SEQUENCE</scope>
    <source>
        <strain evidence="4">KCTC 12113</strain>
    </source>
</reference>
<name>A0A918MH91_9FLAO</name>
<reference evidence="4" key="2">
    <citation type="submission" date="2020-09" db="EMBL/GenBank/DDBJ databases">
        <authorList>
            <person name="Sun Q."/>
            <person name="Kim S."/>
        </authorList>
    </citation>
    <scope>NUCLEOTIDE SEQUENCE</scope>
    <source>
        <strain evidence="4">KCTC 12113</strain>
    </source>
</reference>
<dbReference type="InterPro" id="IPR036691">
    <property type="entry name" value="Endo/exonu/phosph_ase_sf"/>
</dbReference>
<dbReference type="InterPro" id="IPR005135">
    <property type="entry name" value="Endo/exonuclease/phosphatase"/>
</dbReference>
<evidence type="ECO:0000313" key="5">
    <source>
        <dbReference type="Proteomes" id="UP000634668"/>
    </source>
</evidence>
<feature type="region of interest" description="Disordered" evidence="1">
    <location>
        <begin position="281"/>
        <end position="314"/>
    </location>
</feature>
<feature type="transmembrane region" description="Helical" evidence="2">
    <location>
        <begin position="12"/>
        <end position="32"/>
    </location>
</feature>
<dbReference type="RefSeq" id="WP_229797122.1">
    <property type="nucleotide sequence ID" value="NZ_BMWP01000001.1"/>
</dbReference>
<keyword evidence="4" id="KW-0378">Hydrolase</keyword>
<keyword evidence="2" id="KW-0472">Membrane</keyword>
<evidence type="ECO:0000313" key="4">
    <source>
        <dbReference type="EMBL" id="GGW21909.1"/>
    </source>
</evidence>
<feature type="compositionally biased region" description="Acidic residues" evidence="1">
    <location>
        <begin position="281"/>
        <end position="295"/>
    </location>
</feature>
<dbReference type="EMBL" id="BMWP01000001">
    <property type="protein sequence ID" value="GGW21909.1"/>
    <property type="molecule type" value="Genomic_DNA"/>
</dbReference>
<comment type="caution">
    <text evidence="4">The sequence shown here is derived from an EMBL/GenBank/DDBJ whole genome shotgun (WGS) entry which is preliminary data.</text>
</comment>
<organism evidence="4 5">
    <name type="scientific">Arenibacter certesii</name>
    <dbReference type="NCBI Taxonomy" id="228955"/>
    <lineage>
        <taxon>Bacteria</taxon>
        <taxon>Pseudomonadati</taxon>
        <taxon>Bacteroidota</taxon>
        <taxon>Flavobacteriia</taxon>
        <taxon>Flavobacteriales</taxon>
        <taxon>Flavobacteriaceae</taxon>
        <taxon>Arenibacter</taxon>
    </lineage>
</organism>
<evidence type="ECO:0000256" key="2">
    <source>
        <dbReference type="SAM" id="Phobius"/>
    </source>
</evidence>
<dbReference type="Proteomes" id="UP000634668">
    <property type="component" value="Unassembled WGS sequence"/>
</dbReference>
<keyword evidence="5" id="KW-1185">Reference proteome</keyword>
<gene>
    <name evidence="4" type="ORF">GCM10007383_00860</name>
</gene>
<dbReference type="AlphaFoldDB" id="A0A918MH91"/>
<keyword evidence="4" id="KW-0255">Endonuclease</keyword>
<sequence>MGILLVDEKSDLFWVVIVLHAGLITFHVIILIPYTTLYKRNKAVEVPKESDPISIISANVYQFNEQYQKLINLVLEVKPDILLTMESNQAWEDAMTQIEGEYPNFKKVALENTYGIHFYTKLPVKSIKVNYFVADDLPSIEASLLTESGQPFTFFGIHPPPPSPTEEDTSRERDGELLAIGKRVRNTKGPVIVVGDFNNVAWARSSVLFRKTSELIDPRIGRGFVSTFHAKYRFLRAPIDLFFHSKEVFIEDFRTLRPIGSDHLPLFSKFFINHEEDVQEEEVETLDKEEAEEVDEMIKDGIEEKSDRPQVATE</sequence>
<keyword evidence="2" id="KW-0812">Transmembrane</keyword>
<evidence type="ECO:0000256" key="1">
    <source>
        <dbReference type="SAM" id="MobiDB-lite"/>
    </source>
</evidence>
<protein>
    <submittedName>
        <fullName evidence="4">Endonuclease</fullName>
    </submittedName>
</protein>